<keyword evidence="3" id="KW-1185">Reference proteome</keyword>
<name>A0AAD8LPN3_BABGI</name>
<sequence>MQSPALLFAAFFAAIGMVSAKGGKGKVGETVRVLPMDCTLLKCLSSQQTKALRNYTLKQPDENDPSAHSAHRAVVKWQHNKGKIADEPVVKFWRRGDMDHVQLASLNDISLIITVLEQNDKRVQYREKKITVTIEHMKIGENGLITEKKVFGSHTIDHEKLAKAGNRFRLRYKDIFKKNRDLNPREFFVRVTSTENLIHWFLVELEEPNNYGDMVAPAT</sequence>
<organism evidence="2 3">
    <name type="scientific">Babesia gibsoni</name>
    <dbReference type="NCBI Taxonomy" id="33632"/>
    <lineage>
        <taxon>Eukaryota</taxon>
        <taxon>Sar</taxon>
        <taxon>Alveolata</taxon>
        <taxon>Apicomplexa</taxon>
        <taxon>Aconoidasida</taxon>
        <taxon>Piroplasmida</taxon>
        <taxon>Babesiidae</taxon>
        <taxon>Babesia</taxon>
    </lineage>
</organism>
<dbReference type="AlphaFoldDB" id="A0AAD8LPN3"/>
<keyword evidence="1" id="KW-0732">Signal</keyword>
<evidence type="ECO:0000313" key="3">
    <source>
        <dbReference type="Proteomes" id="UP001230268"/>
    </source>
</evidence>
<protein>
    <recommendedName>
        <fullName evidence="4">Secreted protein</fullName>
    </recommendedName>
</protein>
<accession>A0AAD8LPN3</accession>
<feature type="signal peptide" evidence="1">
    <location>
        <begin position="1"/>
        <end position="20"/>
    </location>
</feature>
<dbReference type="Proteomes" id="UP001230268">
    <property type="component" value="Unassembled WGS sequence"/>
</dbReference>
<evidence type="ECO:0008006" key="4">
    <source>
        <dbReference type="Google" id="ProtNLM"/>
    </source>
</evidence>
<comment type="caution">
    <text evidence="2">The sequence shown here is derived from an EMBL/GenBank/DDBJ whole genome shotgun (WGS) entry which is preliminary data.</text>
</comment>
<evidence type="ECO:0000313" key="2">
    <source>
        <dbReference type="EMBL" id="KAK1442601.1"/>
    </source>
</evidence>
<feature type="chain" id="PRO_5042267999" description="Secreted protein" evidence="1">
    <location>
        <begin position="21"/>
        <end position="219"/>
    </location>
</feature>
<dbReference type="EMBL" id="JAVEPI010000003">
    <property type="protein sequence ID" value="KAK1442601.1"/>
    <property type="molecule type" value="Genomic_DNA"/>
</dbReference>
<evidence type="ECO:0000256" key="1">
    <source>
        <dbReference type="SAM" id="SignalP"/>
    </source>
</evidence>
<gene>
    <name evidence="2" type="ORF">BgAZ_301190</name>
</gene>
<proteinExistence type="predicted"/>
<reference evidence="2" key="1">
    <citation type="submission" date="2023-08" db="EMBL/GenBank/DDBJ databases">
        <title>Draft sequence of the Babesia gibsoni genome.</title>
        <authorList>
            <person name="Yamagishi J.Y."/>
            <person name="Xuan X.X."/>
        </authorList>
    </citation>
    <scope>NUCLEOTIDE SEQUENCE</scope>
    <source>
        <strain evidence="2">Azabu</strain>
    </source>
</reference>